<dbReference type="InterPro" id="IPR009696">
    <property type="entry name" value="Rep_Org_C"/>
</dbReference>
<organism evidence="4 5">
    <name type="scientific">Lactococcus fujiensis JCM 16395</name>
    <dbReference type="NCBI Taxonomy" id="1291764"/>
    <lineage>
        <taxon>Bacteria</taxon>
        <taxon>Bacillati</taxon>
        <taxon>Bacillota</taxon>
        <taxon>Bacilli</taxon>
        <taxon>Lactobacillales</taxon>
        <taxon>Streptococcaceae</taxon>
        <taxon>Lactococcus</taxon>
    </lineage>
</organism>
<feature type="domain" description="Putative replisome organiser C-terminal" evidence="2">
    <location>
        <begin position="173"/>
        <end position="251"/>
    </location>
</feature>
<dbReference type="STRING" id="1291764.GCA_001311235_03224"/>
<proteinExistence type="predicted"/>
<accession>A0A2A5RHU3</accession>
<reference evidence="4 5" key="1">
    <citation type="submission" date="2014-12" db="EMBL/GenBank/DDBJ databases">
        <title>Draft genome sequences of 10 type strains of Lactococcus.</title>
        <authorList>
            <person name="Sun Z."/>
            <person name="Zhong Z."/>
            <person name="Liu W."/>
            <person name="Zhang W."/>
            <person name="Zhang H."/>
        </authorList>
    </citation>
    <scope>NUCLEOTIDE SEQUENCE [LARGE SCALE GENOMIC DNA]</scope>
    <source>
        <strain evidence="4 5">JCM 16395</strain>
    </source>
</reference>
<evidence type="ECO:0000259" key="2">
    <source>
        <dbReference type="Pfam" id="PF06926"/>
    </source>
</evidence>
<dbReference type="Pfam" id="PF06926">
    <property type="entry name" value="Rep_Org_C"/>
    <property type="match status" value="1"/>
</dbReference>
<dbReference type="InterPro" id="IPR053162">
    <property type="entry name" value="DnaD"/>
</dbReference>
<feature type="compositionally biased region" description="Basic and acidic residues" evidence="1">
    <location>
        <begin position="129"/>
        <end position="165"/>
    </location>
</feature>
<evidence type="ECO:0000313" key="5">
    <source>
        <dbReference type="Proteomes" id="UP000218181"/>
    </source>
</evidence>
<dbReference type="Pfam" id="PF09681">
    <property type="entry name" value="Phage_rep_org_N"/>
    <property type="match status" value="1"/>
</dbReference>
<protein>
    <submittedName>
        <fullName evidence="4">Phage replisome organizer</fullName>
    </submittedName>
</protein>
<evidence type="ECO:0000256" key="1">
    <source>
        <dbReference type="SAM" id="MobiDB-lite"/>
    </source>
</evidence>
<keyword evidence="5" id="KW-1185">Reference proteome</keyword>
<dbReference type="RefSeq" id="WP_096819267.1">
    <property type="nucleotide sequence ID" value="NZ_JXJU01000036.1"/>
</dbReference>
<dbReference type="NCBIfam" id="TIGR01714">
    <property type="entry name" value="phage_rep_org_N"/>
    <property type="match status" value="1"/>
</dbReference>
<dbReference type="Proteomes" id="UP000218181">
    <property type="component" value="Unassembled WGS sequence"/>
</dbReference>
<comment type="caution">
    <text evidence="4">The sequence shown here is derived from an EMBL/GenBank/DDBJ whole genome shotgun (WGS) entry which is preliminary data.</text>
</comment>
<gene>
    <name evidence="4" type="ORF">RT41_GL001204</name>
</gene>
<feature type="domain" description="Phage replisome organiser N-terminal" evidence="3">
    <location>
        <begin position="6"/>
        <end position="125"/>
    </location>
</feature>
<dbReference type="EMBL" id="JXJU01000036">
    <property type="protein sequence ID" value="PCR98678.1"/>
    <property type="molecule type" value="Genomic_DNA"/>
</dbReference>
<sequence>MAEISWIKLSVNIFDDEKIKLIDTMPENDAIFRIWVFLLSMAGKTNDSGLIYLSDDIPYTDEMIATLCDRPISIVRLALNTFKKFGMIEIYQNGILNITNWGQHQNLDGMDKIREQARLRKQSQRKREKSKELLESHVTSRDSHATERERDKERELEKEKEKEIEREENIDEKFARYFQIFINFTKKNLNKRAMALQEFIKLPPFQKDEAIIGAENYTTWYEKDSPDDVSHQYSVNAYEFLRNAMFTEYQEVPIVSKTKPKRTGGMR</sequence>
<evidence type="ECO:0000259" key="3">
    <source>
        <dbReference type="Pfam" id="PF09681"/>
    </source>
</evidence>
<feature type="compositionally biased region" description="Basic residues" evidence="1">
    <location>
        <begin position="119"/>
        <end position="128"/>
    </location>
</feature>
<name>A0A2A5RHU3_9LACT</name>
<evidence type="ECO:0000313" key="4">
    <source>
        <dbReference type="EMBL" id="PCR98678.1"/>
    </source>
</evidence>
<dbReference type="InterPro" id="IPR010056">
    <property type="entry name" value="Phage_rep_org__N"/>
</dbReference>
<feature type="region of interest" description="Disordered" evidence="1">
    <location>
        <begin position="119"/>
        <end position="165"/>
    </location>
</feature>
<dbReference type="OrthoDB" id="3199595at2"/>
<dbReference type="PANTHER" id="PTHR37293">
    <property type="entry name" value="PHAGE REPLICATION PROTEIN-RELATED"/>
    <property type="match status" value="1"/>
</dbReference>
<dbReference type="AlphaFoldDB" id="A0A2A5RHU3"/>
<dbReference type="PANTHER" id="PTHR37293:SF7">
    <property type="entry name" value="HYPOTHETICAL PHAGE PROTEIN"/>
    <property type="match status" value="1"/>
</dbReference>